<feature type="transmembrane region" description="Helical" evidence="11">
    <location>
        <begin position="1018"/>
        <end position="1051"/>
    </location>
</feature>
<dbReference type="InterPro" id="IPR027417">
    <property type="entry name" value="P-loop_NTPase"/>
</dbReference>
<dbReference type="InterPro" id="IPR011527">
    <property type="entry name" value="ABC1_TM_dom"/>
</dbReference>
<feature type="compositionally biased region" description="Basic and acidic residues" evidence="10">
    <location>
        <begin position="162"/>
        <end position="174"/>
    </location>
</feature>
<dbReference type="GO" id="GO:0005524">
    <property type="term" value="F:ATP binding"/>
    <property type="evidence" value="ECO:0007669"/>
    <property type="project" value="UniProtKB-KW"/>
</dbReference>
<feature type="transmembrane region" description="Helical" evidence="11">
    <location>
        <begin position="482"/>
        <end position="506"/>
    </location>
</feature>
<keyword evidence="4 11" id="KW-0812">Transmembrane</keyword>
<comment type="similarity">
    <text evidence="2">Belongs to the ABC transporter superfamily. ABCC family. Conjugate transporter (TC 3.A.1.208) subfamily.</text>
</comment>
<evidence type="ECO:0000313" key="15">
    <source>
        <dbReference type="Proteomes" id="UP001530293"/>
    </source>
</evidence>
<dbReference type="GO" id="GO:0016020">
    <property type="term" value="C:membrane"/>
    <property type="evidence" value="ECO:0007669"/>
    <property type="project" value="UniProtKB-SubCell"/>
</dbReference>
<evidence type="ECO:0000256" key="3">
    <source>
        <dbReference type="ARBA" id="ARBA00022448"/>
    </source>
</evidence>
<evidence type="ECO:0000259" key="12">
    <source>
        <dbReference type="PROSITE" id="PS50893"/>
    </source>
</evidence>
<evidence type="ECO:0000256" key="6">
    <source>
        <dbReference type="ARBA" id="ARBA00022741"/>
    </source>
</evidence>
<reference evidence="14 15" key="1">
    <citation type="submission" date="2024-10" db="EMBL/GenBank/DDBJ databases">
        <title>Updated reference genomes for cyclostephanoid diatoms.</title>
        <authorList>
            <person name="Roberts W.R."/>
            <person name="Alverson A.J."/>
        </authorList>
    </citation>
    <scope>NUCLEOTIDE SEQUENCE [LARGE SCALE GENOMIC DNA]</scope>
    <source>
        <strain evidence="14 15">AJA232-27</strain>
    </source>
</reference>
<sequence length="1483" mass="162119">MMDGKDESSQSPPPPQADAATTAASIIMSDDDGTTIQQQQQRPSHPYVNASFLSKLLFIWPYHLMSHKKDRVAPITTSSSSAIATNSIAAGVSNTTSNSHAKAVVVAERASIEECDLPDVLPTDTSETNLHRFQLMWEAEQKRAAKVKESYMERYKRQFEDYEAGKHGSDDDQGKGVAVGSSQRRRRSPPPPPPPPLVLPKAAYPSLHRALVKDFLWSTWYCQPCMFASSTARLVQALALGYLLQTFESSESESDLGTGGSSGSDGGSNGYLWVGVLVSSGLIVLMEHHHVFFWTWRRGMQYRISCIAAIYDKSLRLNSTSATEQLPSLSAGNRKMTSSKNASGSGGASSGKIVNLATNDVERFMMATLFASYIIWAPLQSLAILGLGWWVIGWSFAAGFGLLLFLFVPLQLWLSKRFADMRSRIAAITDERVTMVSQAVSGVRVMKISGWEDNFQARIASIRKREVEQIEHVNIYRVLNEAIFFVCNVTTSVCIFLIHVGSGGVLTPRNVFTTMVLINVAQMEITKHLSLGVMGVAECWVSISRIQRFLETPELEQRCELLPPSDNDDENGTYASAIIASHVTCHWNGNGRSPSISTISSSGESEMNSSSLGLIVALDDVSVEFRMGSLTCVIGAVGSGKSALIQMLAGELPLSAGSLQKRNGSLAYAPQDPWIMDGTIRENILLGREFKSEHYSAVVNACGLDVDMVQLRDGEDTIVGDRGVQLSGGQRARIAMARAFYQDADVILLDDPLSAVDSRVGRLLFYSAIQDLGLKRGKCVVLVTHQHQYIGSSRCVMMSGGSVACIGSYQDCVEASDGQLIFAAQNQSMEDLTKLAAPTSQSSSVNEKELSSAETAENKTPSEINKSDGKPDDHKEQSRVGEVKRDTFLNYSRAMPGGILTGVLMMLLFIVTQGSVLACIAAIGRWSEVPAEDQLSGSNIGVVTGIVFVVIVLAVFRAFISFHLMIQASKTLHDDMTRAVVRAKIEFFDTNPLGRILNRFSSDVGSNDDQLPTTLFDFLVISFLVLGALVSAVAVLPVTLVFVPPLVWYFLRVRRIFVTTSRELKRLAEGLARSPIFAMLSESLSGIATIRANHAVEHFKRKFRTVHDAHGRAFFAFIACSRWLGFRMDALMFVFLTIASFAAVLVHERAWLDIDPGILGLVISLLIQLSGLFQWCIRQSAEVVNQMVAVERVISYRDLEPEAALATDLDKNVHDWPTKGEIVVKDLSVRYRKSLPLSLAGLTFNIEGGSRVGIVGRTGCGKSTLVQCLLRLLEAEAGNITIDGVDISQLGLHKLRTCVSVIPQVPVLYGGCSLRENLDPFHHHNDEQINEALTDVHMLEAVQPLSHGLDTTVAEGGMNFSVGQRQLLCLARAILRRNKILVLDEPTANVDSRTDALLQEAVSKSFKGATILAVAHRLDTVIDYDKILVLGSGSVLEYGSPHELIMKGGAFCRMVDDTGKEMATDLKAQAKYIFDRGACEQPL</sequence>
<dbReference type="InterPro" id="IPR003439">
    <property type="entry name" value="ABC_transporter-like_ATP-bd"/>
</dbReference>
<dbReference type="CDD" id="cd18579">
    <property type="entry name" value="ABC_6TM_ABCC_D1"/>
    <property type="match status" value="1"/>
</dbReference>
<gene>
    <name evidence="14" type="ORF">ACHAWU_001684</name>
</gene>
<name>A0ABD3M830_9STRA</name>
<protein>
    <submittedName>
        <fullName evidence="14">Uncharacterized protein</fullName>
    </submittedName>
</protein>
<dbReference type="FunFam" id="3.40.50.300:FF:000973">
    <property type="entry name" value="Multidrug resistance-associated protein 4"/>
    <property type="match status" value="1"/>
</dbReference>
<comment type="caution">
    <text evidence="14">The sequence shown here is derived from an EMBL/GenBank/DDBJ whole genome shotgun (WGS) entry which is preliminary data.</text>
</comment>
<dbReference type="PANTHER" id="PTHR24223:SF456">
    <property type="entry name" value="MULTIDRUG RESISTANCE-ASSOCIATED PROTEIN LETHAL(2)03659"/>
    <property type="match status" value="1"/>
</dbReference>
<keyword evidence="7" id="KW-0067">ATP-binding</keyword>
<feature type="transmembrane region" description="Helical" evidence="11">
    <location>
        <begin position="1158"/>
        <end position="1177"/>
    </location>
</feature>
<dbReference type="EMBL" id="JALLBG020000190">
    <property type="protein sequence ID" value="KAL3760174.1"/>
    <property type="molecule type" value="Genomic_DNA"/>
</dbReference>
<feature type="transmembrane region" description="Helical" evidence="11">
    <location>
        <begin position="899"/>
        <end position="923"/>
    </location>
</feature>
<feature type="compositionally biased region" description="Polar residues" evidence="10">
    <location>
        <begin position="852"/>
        <end position="864"/>
    </location>
</feature>
<dbReference type="CDD" id="cd03250">
    <property type="entry name" value="ABCC_MRP_domain1"/>
    <property type="match status" value="1"/>
</dbReference>
<feature type="transmembrane region" description="Helical" evidence="11">
    <location>
        <begin position="391"/>
        <end position="414"/>
    </location>
</feature>
<feature type="region of interest" description="Disordered" evidence="10">
    <location>
        <begin position="329"/>
        <end position="350"/>
    </location>
</feature>
<keyword evidence="5" id="KW-0677">Repeat</keyword>
<dbReference type="Pfam" id="PF00005">
    <property type="entry name" value="ABC_tran"/>
    <property type="match status" value="2"/>
</dbReference>
<feature type="transmembrane region" description="Helical" evidence="11">
    <location>
        <begin position="1130"/>
        <end position="1146"/>
    </location>
</feature>
<dbReference type="SUPFAM" id="SSF52540">
    <property type="entry name" value="P-loop containing nucleoside triphosphate hydrolases"/>
    <property type="match status" value="2"/>
</dbReference>
<dbReference type="Proteomes" id="UP001530293">
    <property type="component" value="Unassembled WGS sequence"/>
</dbReference>
<dbReference type="InterPro" id="IPR050173">
    <property type="entry name" value="ABC_transporter_C-like"/>
</dbReference>
<evidence type="ECO:0000256" key="10">
    <source>
        <dbReference type="SAM" id="MobiDB-lite"/>
    </source>
</evidence>
<evidence type="ECO:0000256" key="11">
    <source>
        <dbReference type="SAM" id="Phobius"/>
    </source>
</evidence>
<feature type="domain" description="ABC transporter" evidence="12">
    <location>
        <begin position="1224"/>
        <end position="1457"/>
    </location>
</feature>
<dbReference type="InterPro" id="IPR044746">
    <property type="entry name" value="ABCC_6TM_D1"/>
</dbReference>
<feature type="transmembrane region" description="Helical" evidence="11">
    <location>
        <begin position="935"/>
        <end position="960"/>
    </location>
</feature>
<keyword evidence="15" id="KW-1185">Reference proteome</keyword>
<dbReference type="InterPro" id="IPR003593">
    <property type="entry name" value="AAA+_ATPase"/>
</dbReference>
<keyword evidence="8 11" id="KW-1133">Transmembrane helix</keyword>
<evidence type="ECO:0000259" key="13">
    <source>
        <dbReference type="PROSITE" id="PS50929"/>
    </source>
</evidence>
<accession>A0ABD3M830</accession>
<feature type="compositionally biased region" description="Low complexity" evidence="10">
    <location>
        <begin position="17"/>
        <end position="28"/>
    </location>
</feature>
<keyword evidence="9 11" id="KW-0472">Membrane</keyword>
<dbReference type="FunFam" id="1.20.1560.10:FF:000013">
    <property type="entry name" value="ABC transporter C family member 2"/>
    <property type="match status" value="1"/>
</dbReference>
<evidence type="ECO:0000313" key="14">
    <source>
        <dbReference type="EMBL" id="KAL3760174.1"/>
    </source>
</evidence>
<evidence type="ECO:0000256" key="1">
    <source>
        <dbReference type="ARBA" id="ARBA00004141"/>
    </source>
</evidence>
<dbReference type="CDD" id="cd03244">
    <property type="entry name" value="ABCC_MRP_domain2"/>
    <property type="match status" value="1"/>
</dbReference>
<comment type="subcellular location">
    <subcellularLocation>
        <location evidence="1">Membrane</location>
        <topology evidence="1">Multi-pass membrane protein</topology>
    </subcellularLocation>
</comment>
<dbReference type="SUPFAM" id="SSF90123">
    <property type="entry name" value="ABC transporter transmembrane region"/>
    <property type="match status" value="2"/>
</dbReference>
<evidence type="ECO:0000256" key="4">
    <source>
        <dbReference type="ARBA" id="ARBA00022692"/>
    </source>
</evidence>
<dbReference type="FunFam" id="3.40.50.300:FF:000838">
    <property type="entry name" value="ABC multidrug transporter (Eurofung)"/>
    <property type="match status" value="1"/>
</dbReference>
<feature type="compositionally biased region" description="Pro residues" evidence="10">
    <location>
        <begin position="189"/>
        <end position="198"/>
    </location>
</feature>
<evidence type="ECO:0000256" key="5">
    <source>
        <dbReference type="ARBA" id="ARBA00022737"/>
    </source>
</evidence>
<dbReference type="InterPro" id="IPR036640">
    <property type="entry name" value="ABC1_TM_sf"/>
</dbReference>
<feature type="region of interest" description="Disordered" evidence="10">
    <location>
        <begin position="162"/>
        <end position="200"/>
    </location>
</feature>
<dbReference type="PROSITE" id="PS00211">
    <property type="entry name" value="ABC_TRANSPORTER_1"/>
    <property type="match status" value="2"/>
</dbReference>
<feature type="transmembrane region" description="Helical" evidence="11">
    <location>
        <begin position="271"/>
        <end position="294"/>
    </location>
</feature>
<feature type="domain" description="ABC transmembrane type-1" evidence="13">
    <location>
        <begin position="225"/>
        <end position="523"/>
    </location>
</feature>
<feature type="region of interest" description="Disordered" evidence="10">
    <location>
        <begin position="1"/>
        <end position="43"/>
    </location>
</feature>
<dbReference type="Pfam" id="PF00664">
    <property type="entry name" value="ABC_membrane"/>
    <property type="match status" value="2"/>
</dbReference>
<dbReference type="InterPro" id="IPR017871">
    <property type="entry name" value="ABC_transporter-like_CS"/>
</dbReference>
<feature type="domain" description="ABC transmembrane type-1" evidence="13">
    <location>
        <begin position="903"/>
        <end position="1185"/>
    </location>
</feature>
<evidence type="ECO:0000256" key="8">
    <source>
        <dbReference type="ARBA" id="ARBA00022989"/>
    </source>
</evidence>
<dbReference type="Gene3D" id="1.20.1560.10">
    <property type="entry name" value="ABC transporter type 1, transmembrane domain"/>
    <property type="match status" value="2"/>
</dbReference>
<evidence type="ECO:0000256" key="2">
    <source>
        <dbReference type="ARBA" id="ARBA00009726"/>
    </source>
</evidence>
<dbReference type="Gene3D" id="3.40.50.300">
    <property type="entry name" value="P-loop containing nucleotide triphosphate hydrolases"/>
    <property type="match status" value="2"/>
</dbReference>
<feature type="transmembrane region" description="Helical" evidence="11">
    <location>
        <begin position="364"/>
        <end position="385"/>
    </location>
</feature>
<feature type="region of interest" description="Disordered" evidence="10">
    <location>
        <begin position="834"/>
        <end position="880"/>
    </location>
</feature>
<evidence type="ECO:0000256" key="7">
    <source>
        <dbReference type="ARBA" id="ARBA00022840"/>
    </source>
</evidence>
<dbReference type="PANTHER" id="PTHR24223">
    <property type="entry name" value="ATP-BINDING CASSETTE SUB-FAMILY C"/>
    <property type="match status" value="1"/>
</dbReference>
<keyword evidence="3" id="KW-0813">Transport</keyword>
<dbReference type="SMART" id="SM00382">
    <property type="entry name" value="AAA"/>
    <property type="match status" value="2"/>
</dbReference>
<organism evidence="14 15">
    <name type="scientific">Discostella pseudostelligera</name>
    <dbReference type="NCBI Taxonomy" id="259834"/>
    <lineage>
        <taxon>Eukaryota</taxon>
        <taxon>Sar</taxon>
        <taxon>Stramenopiles</taxon>
        <taxon>Ochrophyta</taxon>
        <taxon>Bacillariophyta</taxon>
        <taxon>Coscinodiscophyceae</taxon>
        <taxon>Thalassiosirophycidae</taxon>
        <taxon>Stephanodiscales</taxon>
        <taxon>Stephanodiscaceae</taxon>
        <taxon>Discostella</taxon>
    </lineage>
</organism>
<feature type="compositionally biased region" description="Basic and acidic residues" evidence="10">
    <location>
        <begin position="865"/>
        <end position="880"/>
    </location>
</feature>
<evidence type="ECO:0000256" key="9">
    <source>
        <dbReference type="ARBA" id="ARBA00023136"/>
    </source>
</evidence>
<feature type="domain" description="ABC transporter" evidence="12">
    <location>
        <begin position="591"/>
        <end position="825"/>
    </location>
</feature>
<dbReference type="PROSITE" id="PS50929">
    <property type="entry name" value="ABC_TM1F"/>
    <property type="match status" value="2"/>
</dbReference>
<proteinExistence type="inferred from homology"/>
<keyword evidence="6" id="KW-0547">Nucleotide-binding</keyword>
<dbReference type="PROSITE" id="PS50893">
    <property type="entry name" value="ABC_TRANSPORTER_2"/>
    <property type="match status" value="2"/>
</dbReference>